<evidence type="ECO:0000256" key="7">
    <source>
        <dbReference type="ARBA" id="ARBA00047899"/>
    </source>
</evidence>
<dbReference type="PROSITE" id="PS50011">
    <property type="entry name" value="PROTEIN_KINASE_DOM"/>
    <property type="match status" value="1"/>
</dbReference>
<evidence type="ECO:0000256" key="1">
    <source>
        <dbReference type="ARBA" id="ARBA00012513"/>
    </source>
</evidence>
<evidence type="ECO:0000313" key="11">
    <source>
        <dbReference type="Proteomes" id="UP000241394"/>
    </source>
</evidence>
<dbReference type="SUPFAM" id="SSF56112">
    <property type="entry name" value="Protein kinase-like (PK-like)"/>
    <property type="match status" value="1"/>
</dbReference>
<dbReference type="InterPro" id="IPR008271">
    <property type="entry name" value="Ser/Thr_kinase_AS"/>
</dbReference>
<keyword evidence="3" id="KW-0808">Transferase</keyword>
<evidence type="ECO:0000313" key="10">
    <source>
        <dbReference type="EMBL" id="PSS04266.1"/>
    </source>
</evidence>
<evidence type="ECO:0000256" key="6">
    <source>
        <dbReference type="ARBA" id="ARBA00022840"/>
    </source>
</evidence>
<keyword evidence="5 10" id="KW-0418">Kinase</keyword>
<keyword evidence="4" id="KW-0547">Nucleotide-binding</keyword>
<dbReference type="FunFam" id="3.30.200.20:FF:000075">
    <property type="entry name" value="Probable serine/threonine-protein kinase WNK1"/>
    <property type="match status" value="1"/>
</dbReference>
<dbReference type="SMART" id="SM00220">
    <property type="entry name" value="S_TKc"/>
    <property type="match status" value="1"/>
</dbReference>
<evidence type="ECO:0000256" key="3">
    <source>
        <dbReference type="ARBA" id="ARBA00022679"/>
    </source>
</evidence>
<dbReference type="OrthoDB" id="4062651at2759"/>
<dbReference type="PANTHER" id="PTHR13902">
    <property type="entry name" value="SERINE/THREONINE-PROTEIN KINASE WNK WITH NO LYSINE -RELATED"/>
    <property type="match status" value="1"/>
</dbReference>
<keyword evidence="6" id="KW-0067">ATP-binding</keyword>
<comment type="caution">
    <text evidence="10">The sequence shown here is derived from an EMBL/GenBank/DDBJ whole genome shotgun (WGS) entry which is preliminary data.</text>
</comment>
<comment type="catalytic activity">
    <reaction evidence="8">
        <text>L-seryl-[protein] + ATP = O-phospho-L-seryl-[protein] + ADP + H(+)</text>
        <dbReference type="Rhea" id="RHEA:17989"/>
        <dbReference type="Rhea" id="RHEA-COMP:9863"/>
        <dbReference type="Rhea" id="RHEA-COMP:11604"/>
        <dbReference type="ChEBI" id="CHEBI:15378"/>
        <dbReference type="ChEBI" id="CHEBI:29999"/>
        <dbReference type="ChEBI" id="CHEBI:30616"/>
        <dbReference type="ChEBI" id="CHEBI:83421"/>
        <dbReference type="ChEBI" id="CHEBI:456216"/>
        <dbReference type="EC" id="2.7.11.1"/>
    </reaction>
</comment>
<dbReference type="EMBL" id="NKQK01000018">
    <property type="protein sequence ID" value="PSS04266.1"/>
    <property type="molecule type" value="Genomic_DNA"/>
</dbReference>
<dbReference type="GO" id="GO:0004674">
    <property type="term" value="F:protein serine/threonine kinase activity"/>
    <property type="evidence" value="ECO:0007669"/>
    <property type="project" value="UniProtKB-KW"/>
</dbReference>
<evidence type="ECO:0000259" key="9">
    <source>
        <dbReference type="PROSITE" id="PS50011"/>
    </source>
</evidence>
<dbReference type="FunFam" id="1.10.510.10:FF:000046">
    <property type="entry name" value="probable serine/threonine-protein kinase WNK9"/>
    <property type="match status" value="1"/>
</dbReference>
<dbReference type="InterPro" id="IPR000719">
    <property type="entry name" value="Prot_kinase_dom"/>
</dbReference>
<dbReference type="OMA" id="YEESKTC"/>
<dbReference type="Gene3D" id="3.30.200.20">
    <property type="entry name" value="Phosphorylase Kinase, domain 1"/>
    <property type="match status" value="1"/>
</dbReference>
<keyword evidence="2" id="KW-0723">Serine/threonine-protein kinase</keyword>
<keyword evidence="11" id="KW-1185">Reference proteome</keyword>
<evidence type="ECO:0000256" key="4">
    <source>
        <dbReference type="ARBA" id="ARBA00022741"/>
    </source>
</evidence>
<dbReference type="Pfam" id="PF12202">
    <property type="entry name" value="OSR1_C"/>
    <property type="match status" value="1"/>
</dbReference>
<dbReference type="Gene3D" id="3.10.20.90">
    <property type="entry name" value="Phosphatidylinositol 3-kinase Catalytic Subunit, Chain A, domain 1"/>
    <property type="match status" value="1"/>
</dbReference>
<reference evidence="11" key="2">
    <citation type="journal article" date="2018" name="BMC Genomics">
        <title>A manually annotated Actinidia chinensis var. chinensis (kiwifruit) genome highlights the challenges associated with draft genomes and gene prediction in plants.</title>
        <authorList>
            <person name="Pilkington S.M."/>
            <person name="Crowhurst R."/>
            <person name="Hilario E."/>
            <person name="Nardozza S."/>
            <person name="Fraser L."/>
            <person name="Peng Y."/>
            <person name="Gunaseelan K."/>
            <person name="Simpson R."/>
            <person name="Tahir J."/>
            <person name="Deroles S.C."/>
            <person name="Templeton K."/>
            <person name="Luo Z."/>
            <person name="Davy M."/>
            <person name="Cheng C."/>
            <person name="McNeilage M."/>
            <person name="Scaglione D."/>
            <person name="Liu Y."/>
            <person name="Zhang Q."/>
            <person name="Datson P."/>
            <person name="De Silva N."/>
            <person name="Gardiner S.E."/>
            <person name="Bassett H."/>
            <person name="Chagne D."/>
            <person name="McCallum J."/>
            <person name="Dzierzon H."/>
            <person name="Deng C."/>
            <person name="Wang Y.Y."/>
            <person name="Barron L."/>
            <person name="Manako K."/>
            <person name="Bowen J."/>
            <person name="Foster T.M."/>
            <person name="Erridge Z.A."/>
            <person name="Tiffin H."/>
            <person name="Waite C.N."/>
            <person name="Davies K.M."/>
            <person name="Grierson E.P."/>
            <person name="Laing W.A."/>
            <person name="Kirk R."/>
            <person name="Chen X."/>
            <person name="Wood M."/>
            <person name="Montefiori M."/>
            <person name="Brummell D.A."/>
            <person name="Schwinn K.E."/>
            <person name="Catanach A."/>
            <person name="Fullerton C."/>
            <person name="Li D."/>
            <person name="Meiyalaghan S."/>
            <person name="Nieuwenhuizen N."/>
            <person name="Read N."/>
            <person name="Prakash R."/>
            <person name="Hunter D."/>
            <person name="Zhang H."/>
            <person name="McKenzie M."/>
            <person name="Knabel M."/>
            <person name="Harris A."/>
            <person name="Allan A.C."/>
            <person name="Gleave A."/>
            <person name="Chen A."/>
            <person name="Janssen B.J."/>
            <person name="Plunkett B."/>
            <person name="Ampomah-Dwamena C."/>
            <person name="Voogd C."/>
            <person name="Leif D."/>
            <person name="Lafferty D."/>
            <person name="Souleyre E.J.F."/>
            <person name="Varkonyi-Gasic E."/>
            <person name="Gambi F."/>
            <person name="Hanley J."/>
            <person name="Yao J.L."/>
            <person name="Cheung J."/>
            <person name="David K.M."/>
            <person name="Warren B."/>
            <person name="Marsh K."/>
            <person name="Snowden K.C."/>
            <person name="Lin-Wang K."/>
            <person name="Brian L."/>
            <person name="Martinez-Sanchez M."/>
            <person name="Wang M."/>
            <person name="Ileperuma N."/>
            <person name="Macnee N."/>
            <person name="Campin R."/>
            <person name="McAtee P."/>
            <person name="Drummond R.S.M."/>
            <person name="Espley R.V."/>
            <person name="Ireland H.S."/>
            <person name="Wu R."/>
            <person name="Atkinson R.G."/>
            <person name="Karunairetnam S."/>
            <person name="Bulley S."/>
            <person name="Chunkath S."/>
            <person name="Hanley Z."/>
            <person name="Storey R."/>
            <person name="Thrimawithana A.H."/>
            <person name="Thomson S."/>
            <person name="David C."/>
            <person name="Testolin R."/>
            <person name="Huang H."/>
            <person name="Hellens R.P."/>
            <person name="Schaffer R.J."/>
        </authorList>
    </citation>
    <scope>NUCLEOTIDE SEQUENCE [LARGE SCALE GENOMIC DNA]</scope>
    <source>
        <strain evidence="11">cv. Red5</strain>
    </source>
</reference>
<dbReference type="InParanoid" id="A0A2R6Q8N3"/>
<protein>
    <recommendedName>
        <fullName evidence="1">non-specific serine/threonine protein kinase</fullName>
        <ecNumber evidence="1">2.7.11.1</ecNumber>
    </recommendedName>
</protein>
<dbReference type="Pfam" id="PF00069">
    <property type="entry name" value="Pkinase"/>
    <property type="match status" value="1"/>
</dbReference>
<dbReference type="STRING" id="1590841.A0A2R6Q8N3"/>
<dbReference type="InterPro" id="IPR050588">
    <property type="entry name" value="WNK_Ser-Thr_kinase"/>
</dbReference>
<evidence type="ECO:0000256" key="2">
    <source>
        <dbReference type="ARBA" id="ARBA00022527"/>
    </source>
</evidence>
<dbReference type="EC" id="2.7.11.1" evidence="1"/>
<name>A0A2R6Q8N3_ACTCC</name>
<dbReference type="PROSITE" id="PS00108">
    <property type="entry name" value="PROTEIN_KINASE_ST"/>
    <property type="match status" value="1"/>
</dbReference>
<proteinExistence type="predicted"/>
<reference evidence="10 11" key="1">
    <citation type="submission" date="2017-07" db="EMBL/GenBank/DDBJ databases">
        <title>An improved, manually edited Actinidia chinensis var. chinensis (kiwifruit) genome highlights the challenges associated with draft genomes and gene prediction in plants.</title>
        <authorList>
            <person name="Pilkington S."/>
            <person name="Crowhurst R."/>
            <person name="Hilario E."/>
            <person name="Nardozza S."/>
            <person name="Fraser L."/>
            <person name="Peng Y."/>
            <person name="Gunaseelan K."/>
            <person name="Simpson R."/>
            <person name="Tahir J."/>
            <person name="Deroles S."/>
            <person name="Templeton K."/>
            <person name="Luo Z."/>
            <person name="Davy M."/>
            <person name="Cheng C."/>
            <person name="Mcneilage M."/>
            <person name="Scaglione D."/>
            <person name="Liu Y."/>
            <person name="Zhang Q."/>
            <person name="Datson P."/>
            <person name="De Silva N."/>
            <person name="Gardiner S."/>
            <person name="Bassett H."/>
            <person name="Chagne D."/>
            <person name="Mccallum J."/>
            <person name="Dzierzon H."/>
            <person name="Deng C."/>
            <person name="Wang Y.-Y."/>
            <person name="Barron N."/>
            <person name="Manako K."/>
            <person name="Bowen J."/>
            <person name="Foster T."/>
            <person name="Erridge Z."/>
            <person name="Tiffin H."/>
            <person name="Waite C."/>
            <person name="Davies K."/>
            <person name="Grierson E."/>
            <person name="Laing W."/>
            <person name="Kirk R."/>
            <person name="Chen X."/>
            <person name="Wood M."/>
            <person name="Montefiori M."/>
            <person name="Brummell D."/>
            <person name="Schwinn K."/>
            <person name="Catanach A."/>
            <person name="Fullerton C."/>
            <person name="Li D."/>
            <person name="Meiyalaghan S."/>
            <person name="Nieuwenhuizen N."/>
            <person name="Read N."/>
            <person name="Prakash R."/>
            <person name="Hunter D."/>
            <person name="Zhang H."/>
            <person name="Mckenzie M."/>
            <person name="Knabel M."/>
            <person name="Harris A."/>
            <person name="Allan A."/>
            <person name="Chen A."/>
            <person name="Janssen B."/>
            <person name="Plunkett B."/>
            <person name="Dwamena C."/>
            <person name="Voogd C."/>
            <person name="Leif D."/>
            <person name="Lafferty D."/>
            <person name="Souleyre E."/>
            <person name="Varkonyi-Gasic E."/>
            <person name="Gambi F."/>
            <person name="Hanley J."/>
            <person name="Yao J.-L."/>
            <person name="Cheung J."/>
            <person name="David K."/>
            <person name="Warren B."/>
            <person name="Marsh K."/>
            <person name="Snowden K."/>
            <person name="Lin-Wang K."/>
            <person name="Brian L."/>
            <person name="Martinez-Sanchez M."/>
            <person name="Wang M."/>
            <person name="Ileperuma N."/>
            <person name="Macnee N."/>
            <person name="Campin R."/>
            <person name="Mcatee P."/>
            <person name="Drummond R."/>
            <person name="Espley R."/>
            <person name="Ireland H."/>
            <person name="Wu R."/>
            <person name="Atkinson R."/>
            <person name="Karunairetnam S."/>
            <person name="Bulley S."/>
            <person name="Chunkath S."/>
            <person name="Hanley Z."/>
            <person name="Storey R."/>
            <person name="Thrimawithana A."/>
            <person name="Thomson S."/>
            <person name="David C."/>
            <person name="Testolin R."/>
        </authorList>
    </citation>
    <scope>NUCLEOTIDE SEQUENCE [LARGE SCALE GENOMIC DNA]</scope>
    <source>
        <strain evidence="11">cv. Red5</strain>
        <tissue evidence="10">Young leaf</tissue>
    </source>
</reference>
<evidence type="ECO:0000256" key="8">
    <source>
        <dbReference type="ARBA" id="ARBA00048679"/>
    </source>
</evidence>
<dbReference type="GO" id="GO:0005524">
    <property type="term" value="F:ATP binding"/>
    <property type="evidence" value="ECO:0007669"/>
    <property type="project" value="UniProtKB-KW"/>
</dbReference>
<organism evidence="10 11">
    <name type="scientific">Actinidia chinensis var. chinensis</name>
    <name type="common">Chinese soft-hair kiwi</name>
    <dbReference type="NCBI Taxonomy" id="1590841"/>
    <lineage>
        <taxon>Eukaryota</taxon>
        <taxon>Viridiplantae</taxon>
        <taxon>Streptophyta</taxon>
        <taxon>Embryophyta</taxon>
        <taxon>Tracheophyta</taxon>
        <taxon>Spermatophyta</taxon>
        <taxon>Magnoliopsida</taxon>
        <taxon>eudicotyledons</taxon>
        <taxon>Gunneridae</taxon>
        <taxon>Pentapetalae</taxon>
        <taxon>asterids</taxon>
        <taxon>Ericales</taxon>
        <taxon>Actinidiaceae</taxon>
        <taxon>Actinidia</taxon>
    </lineage>
</organism>
<accession>A0A2R6Q8N3</accession>
<dbReference type="Gene3D" id="1.10.510.10">
    <property type="entry name" value="Transferase(Phosphotransferase) domain 1"/>
    <property type="match status" value="1"/>
</dbReference>
<gene>
    <name evidence="10" type="ORF">CEY00_Acc20111</name>
</gene>
<dbReference type="InterPro" id="IPR024678">
    <property type="entry name" value="Kinase_OSR1/WNK_CCT"/>
</dbReference>
<sequence length="637" mass="71867">MTRLIEEAVGGERMNLRSMRMSFVVCRFRFRSAIDSYSVACLLLPVNELFKKPKLKLEPDEADMVEISPKGRYIRYNEILGRGAFKTVYRGFDEVDGIEVAWNQVIVDNALQSPEHLERLYSEVHLLKTLKHENIIRSYSSWVDDENKTINIVTELFTSGSLRQYRKKHKTVDIKAIKNWAQQILQGLCYLHSHSPPIIHRDLKCDNIFINGNSGKVKIGDLGLAAIMQRPTARSVIGTPEFMAPELYEEEYNELVDIYSFGMCMLELVTCEYPYIECKNPAQIYKKVTSGVKPASLHKVKDSQVKQFIEKCLVPAHLRMRASQLLKDPFLSFENSKEPPQLQGYKHKSIDGPKPDSLAMEIDSVQNNLSVSTCTRSAGETSHVLALELRRRNGKNEFKLEGVMNDDDSISLTLRIAHSRGQVRNIHFIFYLGADTALTIAGEMVDQLDLSNEDVKFIAELIDSLIVKLVPTWMPSFGNSSSMGSPCEDSPLWNDQSSPRCSWASGSAVIYAESIFKQHVSTSYATNEALGAECNKDSNRFGSDRCTGSFSRSVVMNEIVKSSEISYPCSALSNDLGSLSISNPPLADGDQGNALKMELDAIDIQYRHFLRELIRMREEAIENAKKKWISRKKISVA</sequence>
<dbReference type="AlphaFoldDB" id="A0A2R6Q8N3"/>
<dbReference type="InterPro" id="IPR011009">
    <property type="entry name" value="Kinase-like_dom_sf"/>
</dbReference>
<evidence type="ECO:0000256" key="5">
    <source>
        <dbReference type="ARBA" id="ARBA00022777"/>
    </source>
</evidence>
<dbReference type="Proteomes" id="UP000241394">
    <property type="component" value="Chromosome LG18"/>
</dbReference>
<comment type="catalytic activity">
    <reaction evidence="7">
        <text>L-threonyl-[protein] + ATP = O-phospho-L-threonyl-[protein] + ADP + H(+)</text>
        <dbReference type="Rhea" id="RHEA:46608"/>
        <dbReference type="Rhea" id="RHEA-COMP:11060"/>
        <dbReference type="Rhea" id="RHEA-COMP:11605"/>
        <dbReference type="ChEBI" id="CHEBI:15378"/>
        <dbReference type="ChEBI" id="CHEBI:30013"/>
        <dbReference type="ChEBI" id="CHEBI:30616"/>
        <dbReference type="ChEBI" id="CHEBI:61977"/>
        <dbReference type="ChEBI" id="CHEBI:456216"/>
        <dbReference type="EC" id="2.7.11.1"/>
    </reaction>
</comment>
<dbReference type="Gramene" id="PSS04266">
    <property type="protein sequence ID" value="PSS04266"/>
    <property type="gene ID" value="CEY00_Acc20111"/>
</dbReference>
<feature type="domain" description="Protein kinase" evidence="9">
    <location>
        <begin position="74"/>
        <end position="331"/>
    </location>
</feature>
<dbReference type="CDD" id="cd13983">
    <property type="entry name" value="STKc_WNK"/>
    <property type="match status" value="1"/>
</dbReference>